<evidence type="ECO:0000256" key="1">
    <source>
        <dbReference type="ARBA" id="ARBA00004141"/>
    </source>
</evidence>
<proteinExistence type="predicted"/>
<dbReference type="Proteomes" id="UP000829685">
    <property type="component" value="Unassembled WGS sequence"/>
</dbReference>
<accession>A0A9P9WW07</accession>
<comment type="caution">
    <text evidence="7">The sequence shown here is derived from an EMBL/GenBank/DDBJ whole genome shotgun (WGS) entry which is preliminary data.</text>
</comment>
<dbReference type="Pfam" id="PF01544">
    <property type="entry name" value="CorA"/>
    <property type="match status" value="1"/>
</dbReference>
<dbReference type="GO" id="GO:0046873">
    <property type="term" value="F:metal ion transmembrane transporter activity"/>
    <property type="evidence" value="ECO:0007669"/>
    <property type="project" value="InterPro"/>
</dbReference>
<evidence type="ECO:0000256" key="2">
    <source>
        <dbReference type="ARBA" id="ARBA00022692"/>
    </source>
</evidence>
<reference evidence="7" key="1">
    <citation type="submission" date="2021-03" db="EMBL/GenBank/DDBJ databases">
        <title>Revisited historic fungal species revealed as producer of novel bioactive compounds through whole genome sequencing and comparative genomics.</title>
        <authorList>
            <person name="Vignolle G.A."/>
            <person name="Hochenegger N."/>
            <person name="Mach R.L."/>
            <person name="Mach-Aigner A.R."/>
            <person name="Javad Rahimi M."/>
            <person name="Salim K.A."/>
            <person name="Chan C.M."/>
            <person name="Lim L.B.L."/>
            <person name="Cai F."/>
            <person name="Druzhinina I.S."/>
            <person name="U'Ren J.M."/>
            <person name="Derntl C."/>
        </authorList>
    </citation>
    <scope>NUCLEOTIDE SEQUENCE</scope>
    <source>
        <strain evidence="7">TUCIM 5799</strain>
    </source>
</reference>
<feature type="transmembrane region" description="Helical" evidence="6">
    <location>
        <begin position="514"/>
        <end position="532"/>
    </location>
</feature>
<keyword evidence="2 6" id="KW-0812">Transmembrane</keyword>
<evidence type="ECO:0000256" key="5">
    <source>
        <dbReference type="SAM" id="MobiDB-lite"/>
    </source>
</evidence>
<keyword evidence="3 6" id="KW-1133">Transmembrane helix</keyword>
<dbReference type="InterPro" id="IPR045863">
    <property type="entry name" value="CorA_TM1_TM2"/>
</dbReference>
<sequence>MSLVLHAPAPKEADGTEKTSSPDGLNHAKNYAFTLGNRVKSFESEPLHSNAYLTYLARYLRAPFDKQHNRQQMLQRQNVPQWPFIVHYELQHGRRPVPKPYSDPEIFATLTSTGNEVTFLTGRPSAEWLNCVGAKYQLDHRFFHQHLGTILSGKKYFYSVPGLPSRSLQSLRLRVPTILFIGAQGRNVDIKGLETARDDCNNQLRKTFRSIQDSAVSEAGTSIIRNIDVYDGSHLVIQQEVTIYVVSRGEQWTGKSRSSQFTSTPLTYNLTTDHFAPVAAELEFCPVFFENNLAETQSMAEDQIWMPRCQHPTILLNSYYGATINWKITGSHGPLHALQELLDFNAAAISQYINMVEQVLADIGRPYEFPSYEHTKLEAILHYDYIKAKLSRMSESLTEALAFQRNPPTNWNCPMSASEQPDIPLTSTSAKSVEDFTYLLNRTKSLIAICDDGKATLMSNASVQDAKRSAAETRLVTQLTKATNRLTFIFLPISFVTSMFGMNFQEFGQGDMPLWIWAVITVPLLAICILLVERGNWLSSRFKKLLPNNSSHQS</sequence>
<evidence type="ECO:0000256" key="4">
    <source>
        <dbReference type="ARBA" id="ARBA00023136"/>
    </source>
</evidence>
<dbReference type="EMBL" id="JAFIMR010000003">
    <property type="protein sequence ID" value="KAI1880235.1"/>
    <property type="molecule type" value="Genomic_DNA"/>
</dbReference>
<evidence type="ECO:0000313" key="8">
    <source>
        <dbReference type="Proteomes" id="UP000829685"/>
    </source>
</evidence>
<evidence type="ECO:0000256" key="6">
    <source>
        <dbReference type="SAM" id="Phobius"/>
    </source>
</evidence>
<dbReference type="AlphaFoldDB" id="A0A9P9WW07"/>
<name>A0A9P9WW07_9PEZI</name>
<comment type="subcellular location">
    <subcellularLocation>
        <location evidence="1">Membrane</location>
        <topology evidence="1">Multi-pass membrane protein</topology>
    </subcellularLocation>
</comment>
<evidence type="ECO:0000256" key="3">
    <source>
        <dbReference type="ARBA" id="ARBA00022989"/>
    </source>
</evidence>
<protein>
    <submittedName>
        <fullName evidence="7">Uncharacterized protein</fullName>
    </submittedName>
</protein>
<evidence type="ECO:0000313" key="7">
    <source>
        <dbReference type="EMBL" id="KAI1880235.1"/>
    </source>
</evidence>
<gene>
    <name evidence="7" type="ORF">JX265_001856</name>
</gene>
<organism evidence="7 8">
    <name type="scientific">Neoarthrinium moseri</name>
    <dbReference type="NCBI Taxonomy" id="1658444"/>
    <lineage>
        <taxon>Eukaryota</taxon>
        <taxon>Fungi</taxon>
        <taxon>Dikarya</taxon>
        <taxon>Ascomycota</taxon>
        <taxon>Pezizomycotina</taxon>
        <taxon>Sordariomycetes</taxon>
        <taxon>Xylariomycetidae</taxon>
        <taxon>Amphisphaeriales</taxon>
        <taxon>Apiosporaceae</taxon>
        <taxon>Neoarthrinium</taxon>
    </lineage>
</organism>
<keyword evidence="8" id="KW-1185">Reference proteome</keyword>
<feature type="region of interest" description="Disordered" evidence="5">
    <location>
        <begin position="1"/>
        <end position="26"/>
    </location>
</feature>
<dbReference type="SUPFAM" id="SSF144083">
    <property type="entry name" value="Magnesium transport protein CorA, transmembrane region"/>
    <property type="match status" value="1"/>
</dbReference>
<dbReference type="InterPro" id="IPR002523">
    <property type="entry name" value="MgTranspt_CorA/ZnTranspt_ZntB"/>
</dbReference>
<dbReference type="Gene3D" id="1.20.58.340">
    <property type="entry name" value="Magnesium transport protein CorA, transmembrane region"/>
    <property type="match status" value="1"/>
</dbReference>
<dbReference type="GO" id="GO:0016020">
    <property type="term" value="C:membrane"/>
    <property type="evidence" value="ECO:0007669"/>
    <property type="project" value="UniProtKB-SubCell"/>
</dbReference>
<keyword evidence="4 6" id="KW-0472">Membrane</keyword>